<evidence type="ECO:0000313" key="4">
    <source>
        <dbReference type="EMBL" id="ACL73459.1"/>
    </source>
</evidence>
<dbReference type="Gene3D" id="3.40.50.2300">
    <property type="match status" value="1"/>
</dbReference>
<dbReference type="InterPro" id="IPR036196">
    <property type="entry name" value="Ptyr_pPase_sf"/>
</dbReference>
<evidence type="ECO:0000256" key="1">
    <source>
        <dbReference type="ARBA" id="ARBA00013064"/>
    </source>
</evidence>
<evidence type="ECO:0000313" key="5">
    <source>
        <dbReference type="Proteomes" id="UP000002383"/>
    </source>
</evidence>
<dbReference type="GO" id="GO:0004725">
    <property type="term" value="F:protein tyrosine phosphatase activity"/>
    <property type="evidence" value="ECO:0007669"/>
    <property type="project" value="UniProtKB-EC"/>
</dbReference>
<proteinExistence type="predicted"/>
<dbReference type="PANTHER" id="PTHR11717">
    <property type="entry name" value="LOW MOLECULAR WEIGHT PROTEIN TYROSINE PHOSPHATASE"/>
    <property type="match status" value="1"/>
</dbReference>
<feature type="domain" description="Phosphotyrosine protein phosphatase I" evidence="3">
    <location>
        <begin position="34"/>
        <end position="174"/>
    </location>
</feature>
<dbReference type="PANTHER" id="PTHR11717:SF31">
    <property type="entry name" value="LOW MOLECULAR WEIGHT PROTEIN-TYROSINE-PHOSPHATASE ETP-RELATED"/>
    <property type="match status" value="1"/>
</dbReference>
<dbReference type="RefSeq" id="WP_012638934.1">
    <property type="nucleotide sequence ID" value="NC_011901.1"/>
</dbReference>
<protein>
    <recommendedName>
        <fullName evidence="1">protein-tyrosine-phosphatase</fullName>
        <ecNumber evidence="1">3.1.3.48</ecNumber>
    </recommendedName>
</protein>
<accession>B8GVB3</accession>
<dbReference type="SUPFAM" id="SSF52788">
    <property type="entry name" value="Phosphotyrosine protein phosphatases I"/>
    <property type="match status" value="1"/>
</dbReference>
<dbReference type="STRING" id="396588.Tgr7_2381"/>
<dbReference type="Pfam" id="PF01451">
    <property type="entry name" value="LMWPc"/>
    <property type="match status" value="1"/>
</dbReference>
<dbReference type="HOGENOM" id="CLU_115806_0_0_6"/>
<dbReference type="InterPro" id="IPR023485">
    <property type="entry name" value="Ptyr_pPase"/>
</dbReference>
<evidence type="ECO:0000259" key="3">
    <source>
        <dbReference type="SMART" id="SM00226"/>
    </source>
</evidence>
<dbReference type="KEGG" id="tgr:Tgr7_2381"/>
<dbReference type="eggNOG" id="COG0394">
    <property type="taxonomic scope" value="Bacteria"/>
</dbReference>
<dbReference type="EC" id="3.1.3.48" evidence="1"/>
<dbReference type="InterPro" id="IPR050438">
    <property type="entry name" value="LMW_PTPase"/>
</dbReference>
<reference evidence="4 5" key="1">
    <citation type="journal article" date="2011" name="Stand. Genomic Sci.">
        <title>Complete genome sequence of 'Thioalkalivibrio sulfidophilus' HL-EbGr7.</title>
        <authorList>
            <person name="Muyzer G."/>
            <person name="Sorokin D.Y."/>
            <person name="Mavromatis K."/>
            <person name="Lapidus A."/>
            <person name="Clum A."/>
            <person name="Ivanova N."/>
            <person name="Pati A."/>
            <person name="d'Haeseleer P."/>
            <person name="Woyke T."/>
            <person name="Kyrpides N.C."/>
        </authorList>
    </citation>
    <scope>NUCLEOTIDE SEQUENCE [LARGE SCALE GENOMIC DNA]</scope>
    <source>
        <strain evidence="4 5">HL-EbGR7</strain>
    </source>
</reference>
<keyword evidence="5" id="KW-1185">Reference proteome</keyword>
<dbReference type="EMBL" id="CP001339">
    <property type="protein sequence ID" value="ACL73459.1"/>
    <property type="molecule type" value="Genomic_DNA"/>
</dbReference>
<evidence type="ECO:0000256" key="2">
    <source>
        <dbReference type="ARBA" id="ARBA00051722"/>
    </source>
</evidence>
<dbReference type="OrthoDB" id="9784339at2"/>
<name>B8GVB3_THISH</name>
<organism evidence="4 5">
    <name type="scientific">Thioalkalivibrio sulfidiphilus (strain HL-EbGR7)</name>
    <dbReference type="NCBI Taxonomy" id="396588"/>
    <lineage>
        <taxon>Bacteria</taxon>
        <taxon>Pseudomonadati</taxon>
        <taxon>Pseudomonadota</taxon>
        <taxon>Gammaproteobacteria</taxon>
        <taxon>Chromatiales</taxon>
        <taxon>Ectothiorhodospiraceae</taxon>
        <taxon>Thioalkalivibrio</taxon>
    </lineage>
</organism>
<dbReference type="SMART" id="SM00226">
    <property type="entry name" value="LMWPc"/>
    <property type="match status" value="1"/>
</dbReference>
<dbReference type="Proteomes" id="UP000002383">
    <property type="component" value="Chromosome"/>
</dbReference>
<comment type="catalytic activity">
    <reaction evidence="2">
        <text>O-phospho-L-tyrosyl-[protein] + H2O = L-tyrosyl-[protein] + phosphate</text>
        <dbReference type="Rhea" id="RHEA:10684"/>
        <dbReference type="Rhea" id="RHEA-COMP:10136"/>
        <dbReference type="Rhea" id="RHEA-COMP:20101"/>
        <dbReference type="ChEBI" id="CHEBI:15377"/>
        <dbReference type="ChEBI" id="CHEBI:43474"/>
        <dbReference type="ChEBI" id="CHEBI:46858"/>
        <dbReference type="ChEBI" id="CHEBI:61978"/>
        <dbReference type="EC" id="3.1.3.48"/>
    </reaction>
</comment>
<sequence length="191" mass="21376">MGLLQKVQLRFATYRALRSARCQTLERAAQLGFRRILVMCYGNIYRSPLVAAYLRRSLSGQDGIEIRSAGFHPKPGRRSPDDYVGHVRCLTGLDLSQHKSRVIEQSDLEWADSIVIMDRHNWHAITGLGRVYEAKVVWLGAFLPGGPLEVDDPYGQDVQRVLELVGMAVRAAESMSAKILDAVSESSQKIH</sequence>
<gene>
    <name evidence="4" type="ordered locus">Tgr7_2381</name>
</gene>
<dbReference type="AlphaFoldDB" id="B8GVB3"/>